<dbReference type="GO" id="GO:0005634">
    <property type="term" value="C:nucleus"/>
    <property type="evidence" value="ECO:0007669"/>
    <property type="project" value="UniProtKB-SubCell"/>
</dbReference>
<evidence type="ECO:0000313" key="5">
    <source>
        <dbReference type="EMBL" id="EDO27350.1"/>
    </source>
</evidence>
<evidence type="ECO:0000256" key="3">
    <source>
        <dbReference type="ARBA" id="ARBA00023242"/>
    </source>
</evidence>
<organism evidence="5 6">
    <name type="scientific">Nematostella vectensis</name>
    <name type="common">Starlet sea anemone</name>
    <dbReference type="NCBI Taxonomy" id="45351"/>
    <lineage>
        <taxon>Eukaryota</taxon>
        <taxon>Metazoa</taxon>
        <taxon>Cnidaria</taxon>
        <taxon>Anthozoa</taxon>
        <taxon>Hexacorallia</taxon>
        <taxon>Actiniaria</taxon>
        <taxon>Edwardsiidae</taxon>
        <taxon>Nematostella</taxon>
    </lineage>
</organism>
<keyword evidence="3" id="KW-0539">Nucleus</keyword>
<dbReference type="EMBL" id="DS473392">
    <property type="protein sequence ID" value="EDO27350.1"/>
    <property type="molecule type" value="Genomic_DNA"/>
</dbReference>
<comment type="subcellular location">
    <subcellularLocation>
        <location evidence="1">Nucleus</location>
    </subcellularLocation>
</comment>
<name>A7T9H5_NEMVE</name>
<dbReference type="InterPro" id="IPR015943">
    <property type="entry name" value="WD40/YVTN_repeat-like_dom_sf"/>
</dbReference>
<feature type="non-terminal residue" evidence="5">
    <location>
        <position position="1"/>
    </location>
</feature>
<dbReference type="InterPro" id="IPR039462">
    <property type="entry name" value="Nup159/Nup146_N"/>
</dbReference>
<feature type="non-terminal residue" evidence="5">
    <location>
        <position position="152"/>
    </location>
</feature>
<reference evidence="5 6" key="1">
    <citation type="journal article" date="2007" name="Science">
        <title>Sea anemone genome reveals ancestral eumetazoan gene repertoire and genomic organization.</title>
        <authorList>
            <person name="Putnam N.H."/>
            <person name="Srivastava M."/>
            <person name="Hellsten U."/>
            <person name="Dirks B."/>
            <person name="Chapman J."/>
            <person name="Salamov A."/>
            <person name="Terry A."/>
            <person name="Shapiro H."/>
            <person name="Lindquist E."/>
            <person name="Kapitonov V.V."/>
            <person name="Jurka J."/>
            <person name="Genikhovich G."/>
            <person name="Grigoriev I.V."/>
            <person name="Lucas S.M."/>
            <person name="Steele R.E."/>
            <person name="Finnerty J.R."/>
            <person name="Technau U."/>
            <person name="Martindale M.Q."/>
            <person name="Rokhsar D.S."/>
        </authorList>
    </citation>
    <scope>NUCLEOTIDE SEQUENCE [LARGE SCALE GENOMIC DNA]</scope>
    <source>
        <strain evidence="6">CH2 X CH6</strain>
    </source>
</reference>
<dbReference type="Proteomes" id="UP000001593">
    <property type="component" value="Unassembled WGS sequence"/>
</dbReference>
<dbReference type="AlphaFoldDB" id="A7T9H5"/>
<evidence type="ECO:0000313" key="6">
    <source>
        <dbReference type="Proteomes" id="UP000001593"/>
    </source>
</evidence>
<dbReference type="HOGENOM" id="CLU_1726872_0_0_1"/>
<dbReference type="SUPFAM" id="SSF117289">
    <property type="entry name" value="Nucleoporin domain"/>
    <property type="match status" value="1"/>
</dbReference>
<dbReference type="Gene3D" id="2.130.10.10">
    <property type="entry name" value="YVTN repeat-like/Quinoprotein amine dehydrogenase"/>
    <property type="match status" value="1"/>
</dbReference>
<proteinExistence type="predicted"/>
<keyword evidence="2" id="KW-0813">Transport</keyword>
<protein>
    <recommendedName>
        <fullName evidence="4">Nucleoporin Nup159/Nup146 N-terminal domain-containing protein</fullName>
    </recommendedName>
</protein>
<dbReference type="PANTHER" id="PTHR23193:SF46">
    <property type="entry name" value="NUCLEAR PORE COMPLEX PROTEIN NUP214"/>
    <property type="match status" value="1"/>
</dbReference>
<accession>A7T9H5</accession>
<feature type="domain" description="Nucleoporin Nup159/Nup146 N-terminal" evidence="4">
    <location>
        <begin position="12"/>
        <end position="148"/>
    </location>
</feature>
<evidence type="ECO:0000259" key="4">
    <source>
        <dbReference type="Pfam" id="PF16755"/>
    </source>
</evidence>
<dbReference type="STRING" id="45351.A7T9H5"/>
<dbReference type="Pfam" id="PF16755">
    <property type="entry name" value="Beta-prop_NUP159_NUP214"/>
    <property type="match status" value="1"/>
</dbReference>
<gene>
    <name evidence="5" type="ORF">NEMVEDRAFT_v1g224171</name>
</gene>
<sequence length="152" mass="16147">TEFPSVLVPVNHAVRHVGLSSDDLNLSVCYENAAAEIVMRLYDVPTLCQQGGSQVLGETILATGLDVVALQWNPGISNMFALCLSDGSVSVWEVTSSDINQLAALGPTTRATAICWSPKGKQLVVGHKNGKLTQLTPGLQPKKETDCPDIFG</sequence>
<evidence type="ECO:0000256" key="1">
    <source>
        <dbReference type="ARBA" id="ARBA00004123"/>
    </source>
</evidence>
<dbReference type="PANTHER" id="PTHR23193">
    <property type="entry name" value="NUCLEAR PORE COMPLEX PROTEIN NUP"/>
    <property type="match status" value="1"/>
</dbReference>
<dbReference type="InterPro" id="IPR026054">
    <property type="entry name" value="Nucleoporin"/>
</dbReference>
<evidence type="ECO:0000256" key="2">
    <source>
        <dbReference type="ARBA" id="ARBA00022448"/>
    </source>
</evidence>
<dbReference type="InParanoid" id="A7T9H5"/>
<dbReference type="PhylomeDB" id="A7T9H5"/>
<dbReference type="KEGG" id="nve:5497637"/>
<dbReference type="eggNOG" id="KOG3630">
    <property type="taxonomic scope" value="Eukaryota"/>
</dbReference>
<keyword evidence="6" id="KW-1185">Reference proteome</keyword>